<dbReference type="Proteomes" id="UP001254832">
    <property type="component" value="Unassembled WGS sequence"/>
</dbReference>
<evidence type="ECO:0000313" key="3">
    <source>
        <dbReference type="Proteomes" id="UP001254832"/>
    </source>
</evidence>
<sequence>MLRVNTGQQAMNKTGAEPAERYSSNRDMHPENDGIFRTGGREF</sequence>
<feature type="region of interest" description="Disordered" evidence="1">
    <location>
        <begin position="1"/>
        <end position="43"/>
    </location>
</feature>
<organism evidence="2 3">
    <name type="scientific">Paenibacillus amylolyticus</name>
    <dbReference type="NCBI Taxonomy" id="1451"/>
    <lineage>
        <taxon>Bacteria</taxon>
        <taxon>Bacillati</taxon>
        <taxon>Bacillota</taxon>
        <taxon>Bacilli</taxon>
        <taxon>Bacillales</taxon>
        <taxon>Paenibacillaceae</taxon>
        <taxon>Paenibacillus</taxon>
    </lineage>
</organism>
<gene>
    <name evidence="2" type="ORF">J2W91_005733</name>
</gene>
<accession>A0AAP5LPT2</accession>
<dbReference type="AlphaFoldDB" id="A0AAP5LPT2"/>
<dbReference type="EMBL" id="JAVDTR010000024">
    <property type="protein sequence ID" value="MDR6727207.1"/>
    <property type="molecule type" value="Genomic_DNA"/>
</dbReference>
<evidence type="ECO:0000313" key="2">
    <source>
        <dbReference type="EMBL" id="MDR6727207.1"/>
    </source>
</evidence>
<name>A0AAP5LPT2_PAEAM</name>
<proteinExistence type="predicted"/>
<reference evidence="2" key="1">
    <citation type="submission" date="2023-07" db="EMBL/GenBank/DDBJ databases">
        <title>Sorghum-associated microbial communities from plants grown in Nebraska, USA.</title>
        <authorList>
            <person name="Schachtman D."/>
        </authorList>
    </citation>
    <scope>NUCLEOTIDE SEQUENCE</scope>
    <source>
        <strain evidence="2">BE80</strain>
    </source>
</reference>
<feature type="compositionally biased region" description="Polar residues" evidence="1">
    <location>
        <begin position="1"/>
        <end position="12"/>
    </location>
</feature>
<feature type="compositionally biased region" description="Basic and acidic residues" evidence="1">
    <location>
        <begin position="18"/>
        <end position="43"/>
    </location>
</feature>
<protein>
    <submittedName>
        <fullName evidence="2">Uncharacterized protein</fullName>
    </submittedName>
</protein>
<comment type="caution">
    <text evidence="2">The sequence shown here is derived from an EMBL/GenBank/DDBJ whole genome shotgun (WGS) entry which is preliminary data.</text>
</comment>
<evidence type="ECO:0000256" key="1">
    <source>
        <dbReference type="SAM" id="MobiDB-lite"/>
    </source>
</evidence>